<evidence type="ECO:0000313" key="2">
    <source>
        <dbReference type="Proteomes" id="UP000283855"/>
    </source>
</evidence>
<comment type="caution">
    <text evidence="1">The sequence shown here is derived from an EMBL/GenBank/DDBJ whole genome shotgun (WGS) entry which is preliminary data.</text>
</comment>
<dbReference type="Pfam" id="PF15889">
    <property type="entry name" value="DUF4738"/>
    <property type="match status" value="1"/>
</dbReference>
<dbReference type="InterPro" id="IPR031762">
    <property type="entry name" value="DUF4738"/>
</dbReference>
<protein>
    <submittedName>
        <fullName evidence="1">DUF4738 domain-containing protein</fullName>
    </submittedName>
</protein>
<gene>
    <name evidence="1" type="ORF">DW921_00275</name>
</gene>
<dbReference type="Gene3D" id="2.40.128.510">
    <property type="entry name" value="Protein of unknown function DUF4738"/>
    <property type="match status" value="1"/>
</dbReference>
<dbReference type="Proteomes" id="UP000283855">
    <property type="component" value="Unassembled WGS sequence"/>
</dbReference>
<sequence>MRNCMKIKGMGMRNYFLMGCFCLLLPACMGGEARQEEQAADTLADTQWLQGVWLDDNTESPVFKIKGDSIYYASQINAPLKYDLKNDTLTIYGVETVHYPLERCQEQALQFRTPVGDMVSLHKSDNDSAFVALSVTGPEKKEVISKDLAVMYQGKRYRGYVYINPTSIKVVRPSLTEEGLTMDNVYYDNVIHICVYQGKQRLYAKDITRQMFSSVVPDDYLKMSILSDMDFIGVDAEGYHYLATLCIPDGASCYNVEFTIDRDDQLSFSSADVE</sequence>
<evidence type="ECO:0000313" key="1">
    <source>
        <dbReference type="EMBL" id="RHA78936.1"/>
    </source>
</evidence>
<name>A0A413T533_9BACT</name>
<dbReference type="EMBL" id="QSFT01000001">
    <property type="protein sequence ID" value="RHA78936.1"/>
    <property type="molecule type" value="Genomic_DNA"/>
</dbReference>
<organism evidence="1 2">
    <name type="scientific">Phocaeicola coprophilus</name>
    <dbReference type="NCBI Taxonomy" id="387090"/>
    <lineage>
        <taxon>Bacteria</taxon>
        <taxon>Pseudomonadati</taxon>
        <taxon>Bacteroidota</taxon>
        <taxon>Bacteroidia</taxon>
        <taxon>Bacteroidales</taxon>
        <taxon>Bacteroidaceae</taxon>
        <taxon>Phocaeicola</taxon>
    </lineage>
</organism>
<dbReference type="AlphaFoldDB" id="A0A413T533"/>
<proteinExistence type="predicted"/>
<accession>A0A413T533</accession>
<reference evidence="1 2" key="1">
    <citation type="submission" date="2018-08" db="EMBL/GenBank/DDBJ databases">
        <title>A genome reference for cultivated species of the human gut microbiota.</title>
        <authorList>
            <person name="Zou Y."/>
            <person name="Xue W."/>
            <person name="Luo G."/>
        </authorList>
    </citation>
    <scope>NUCLEOTIDE SEQUENCE [LARGE SCALE GENOMIC DNA]</scope>
    <source>
        <strain evidence="1 2">AM42-38</strain>
    </source>
</reference>